<evidence type="ECO:0000256" key="3">
    <source>
        <dbReference type="ARBA" id="ARBA00023015"/>
    </source>
</evidence>
<feature type="non-terminal residue" evidence="7">
    <location>
        <position position="146"/>
    </location>
</feature>
<name>A0A382Z6J7_9ZZZZ</name>
<dbReference type="InterPro" id="IPR011006">
    <property type="entry name" value="CheY-like_superfamily"/>
</dbReference>
<dbReference type="AlphaFoldDB" id="A0A382Z6J7"/>
<keyword evidence="3" id="KW-0805">Transcription regulation</keyword>
<feature type="domain" description="Response regulatory" evidence="6">
    <location>
        <begin position="3"/>
        <end position="116"/>
    </location>
</feature>
<keyword evidence="2" id="KW-0902">Two-component regulatory system</keyword>
<protein>
    <recommendedName>
        <fullName evidence="6">Response regulatory domain-containing protein</fullName>
    </recommendedName>
</protein>
<evidence type="ECO:0000313" key="7">
    <source>
        <dbReference type="EMBL" id="SVD90910.1"/>
    </source>
</evidence>
<dbReference type="PANTHER" id="PTHR48111">
    <property type="entry name" value="REGULATOR OF RPOS"/>
    <property type="match status" value="1"/>
</dbReference>
<accession>A0A382Z6J7</accession>
<dbReference type="GO" id="GO:0032993">
    <property type="term" value="C:protein-DNA complex"/>
    <property type="evidence" value="ECO:0007669"/>
    <property type="project" value="TreeGrafter"/>
</dbReference>
<dbReference type="GO" id="GO:0006355">
    <property type="term" value="P:regulation of DNA-templated transcription"/>
    <property type="evidence" value="ECO:0007669"/>
    <property type="project" value="TreeGrafter"/>
</dbReference>
<dbReference type="GO" id="GO:0000976">
    <property type="term" value="F:transcription cis-regulatory region binding"/>
    <property type="evidence" value="ECO:0007669"/>
    <property type="project" value="TreeGrafter"/>
</dbReference>
<keyword evidence="1" id="KW-0597">Phosphoprotein</keyword>
<reference evidence="7" key="1">
    <citation type="submission" date="2018-05" db="EMBL/GenBank/DDBJ databases">
        <authorList>
            <person name="Lanie J.A."/>
            <person name="Ng W.-L."/>
            <person name="Kazmierczak K.M."/>
            <person name="Andrzejewski T.M."/>
            <person name="Davidsen T.M."/>
            <person name="Wayne K.J."/>
            <person name="Tettelin H."/>
            <person name="Glass J.I."/>
            <person name="Rusch D."/>
            <person name="Podicherti R."/>
            <person name="Tsui H.-C.T."/>
            <person name="Winkler M.E."/>
        </authorList>
    </citation>
    <scope>NUCLEOTIDE SEQUENCE</scope>
</reference>
<organism evidence="7">
    <name type="scientific">marine metagenome</name>
    <dbReference type="NCBI Taxonomy" id="408172"/>
    <lineage>
        <taxon>unclassified sequences</taxon>
        <taxon>metagenomes</taxon>
        <taxon>ecological metagenomes</taxon>
    </lineage>
</organism>
<keyword evidence="5" id="KW-0804">Transcription</keyword>
<dbReference type="EMBL" id="UINC01181288">
    <property type="protein sequence ID" value="SVD90910.1"/>
    <property type="molecule type" value="Genomic_DNA"/>
</dbReference>
<dbReference type="InterPro" id="IPR001789">
    <property type="entry name" value="Sig_transdc_resp-reg_receiver"/>
</dbReference>
<dbReference type="SUPFAM" id="SSF52172">
    <property type="entry name" value="CheY-like"/>
    <property type="match status" value="1"/>
</dbReference>
<evidence type="ECO:0000256" key="2">
    <source>
        <dbReference type="ARBA" id="ARBA00023012"/>
    </source>
</evidence>
<dbReference type="Gene3D" id="3.40.50.2300">
    <property type="match status" value="1"/>
</dbReference>
<dbReference type="GO" id="GO:0005829">
    <property type="term" value="C:cytosol"/>
    <property type="evidence" value="ECO:0007669"/>
    <property type="project" value="TreeGrafter"/>
</dbReference>
<dbReference type="Pfam" id="PF00072">
    <property type="entry name" value="Response_reg"/>
    <property type="match status" value="1"/>
</dbReference>
<dbReference type="PROSITE" id="PS50110">
    <property type="entry name" value="RESPONSE_REGULATORY"/>
    <property type="match status" value="1"/>
</dbReference>
<dbReference type="InterPro" id="IPR039420">
    <property type="entry name" value="WalR-like"/>
</dbReference>
<gene>
    <name evidence="7" type="ORF">METZ01_LOCUS443764</name>
</gene>
<dbReference type="SMART" id="SM00448">
    <property type="entry name" value="REC"/>
    <property type="match status" value="1"/>
</dbReference>
<sequence>MHRILLIDDDEQLVPRLVTYFRRFDLDLVGRTRPSEGLLRLQDGDIAMVILDIMLPEMDGFEVCRRIRKQSGIPILMLTARGEVTDRVVGLELGADDYLAKPFEPRELVARVQSILRRTQPDAHLSDRFDFGDLVVDRKKRQVSVL</sequence>
<evidence type="ECO:0000256" key="5">
    <source>
        <dbReference type="ARBA" id="ARBA00023163"/>
    </source>
</evidence>
<evidence type="ECO:0000256" key="1">
    <source>
        <dbReference type="ARBA" id="ARBA00022553"/>
    </source>
</evidence>
<dbReference type="Gene3D" id="6.10.250.690">
    <property type="match status" value="1"/>
</dbReference>
<evidence type="ECO:0000256" key="4">
    <source>
        <dbReference type="ARBA" id="ARBA00023125"/>
    </source>
</evidence>
<dbReference type="GO" id="GO:0000156">
    <property type="term" value="F:phosphorelay response regulator activity"/>
    <property type="evidence" value="ECO:0007669"/>
    <property type="project" value="TreeGrafter"/>
</dbReference>
<evidence type="ECO:0000259" key="6">
    <source>
        <dbReference type="PROSITE" id="PS50110"/>
    </source>
</evidence>
<keyword evidence="4" id="KW-0238">DNA-binding</keyword>
<dbReference type="PANTHER" id="PTHR48111:SF1">
    <property type="entry name" value="TWO-COMPONENT RESPONSE REGULATOR ORR33"/>
    <property type="match status" value="1"/>
</dbReference>
<proteinExistence type="predicted"/>